<organism evidence="2 3">
    <name type="scientific">Aspergillus puulaauensis</name>
    <dbReference type="NCBI Taxonomy" id="1220207"/>
    <lineage>
        <taxon>Eukaryota</taxon>
        <taxon>Fungi</taxon>
        <taxon>Dikarya</taxon>
        <taxon>Ascomycota</taxon>
        <taxon>Pezizomycotina</taxon>
        <taxon>Eurotiomycetes</taxon>
        <taxon>Eurotiomycetidae</taxon>
        <taxon>Eurotiales</taxon>
        <taxon>Aspergillaceae</taxon>
        <taxon>Aspergillus</taxon>
    </lineage>
</organism>
<feature type="region of interest" description="Disordered" evidence="1">
    <location>
        <begin position="1"/>
        <end position="67"/>
    </location>
</feature>
<keyword evidence="3" id="KW-1185">Reference proteome</keyword>
<proteinExistence type="predicted"/>
<evidence type="ECO:0000313" key="3">
    <source>
        <dbReference type="Proteomes" id="UP000654913"/>
    </source>
</evidence>
<feature type="compositionally biased region" description="Basic and acidic residues" evidence="1">
    <location>
        <begin position="14"/>
        <end position="38"/>
    </location>
</feature>
<dbReference type="GeneID" id="64973562"/>
<evidence type="ECO:0000256" key="1">
    <source>
        <dbReference type="SAM" id="MobiDB-lite"/>
    </source>
</evidence>
<reference evidence="2" key="1">
    <citation type="submission" date="2021-01" db="EMBL/GenBank/DDBJ databases">
        <authorList>
            <consortium name="Aspergillus puulaauensis MK2 genome sequencing consortium"/>
            <person name="Kazuki M."/>
            <person name="Futagami T."/>
        </authorList>
    </citation>
    <scope>NUCLEOTIDE SEQUENCE</scope>
    <source>
        <strain evidence="2">MK2</strain>
    </source>
</reference>
<name>A0A7R7XL83_9EURO</name>
<evidence type="ECO:0000313" key="2">
    <source>
        <dbReference type="EMBL" id="BCS23557.1"/>
    </source>
</evidence>
<sequence length="67" mass="7074">MQAVPSKVTPAPDAEQKGDDVSPEKEEKDPEAGDRVDVLPDGTDSQLGDLISNPLLGLPYHRGCNCG</sequence>
<reference evidence="2" key="2">
    <citation type="submission" date="2021-02" db="EMBL/GenBank/DDBJ databases">
        <title>Aspergillus puulaauensis MK2 genome sequence.</title>
        <authorList>
            <person name="Futagami T."/>
            <person name="Mori K."/>
            <person name="Kadooka C."/>
            <person name="Tanaka T."/>
        </authorList>
    </citation>
    <scope>NUCLEOTIDE SEQUENCE</scope>
    <source>
        <strain evidence="2">MK2</strain>
    </source>
</reference>
<dbReference type="Proteomes" id="UP000654913">
    <property type="component" value="Chromosome 4"/>
</dbReference>
<protein>
    <submittedName>
        <fullName evidence="2">Uncharacterized protein</fullName>
    </submittedName>
</protein>
<gene>
    <name evidence="2" type="ORF">APUU_40001S</name>
</gene>
<dbReference type="AlphaFoldDB" id="A0A7R7XL83"/>
<dbReference type="KEGG" id="apuu:APUU_40001S"/>
<dbReference type="EMBL" id="AP024446">
    <property type="protein sequence ID" value="BCS23557.1"/>
    <property type="molecule type" value="Genomic_DNA"/>
</dbReference>
<dbReference type="RefSeq" id="XP_041555751.1">
    <property type="nucleotide sequence ID" value="XM_041703024.1"/>
</dbReference>
<accession>A0A7R7XL83</accession>